<name>A0AAV0YT41_VICFA</name>
<evidence type="ECO:0000313" key="3">
    <source>
        <dbReference type="Proteomes" id="UP001157006"/>
    </source>
</evidence>
<evidence type="ECO:0000313" key="2">
    <source>
        <dbReference type="EMBL" id="CAI8588368.1"/>
    </source>
</evidence>
<feature type="region of interest" description="Disordered" evidence="1">
    <location>
        <begin position="283"/>
        <end position="331"/>
    </location>
</feature>
<feature type="compositionally biased region" description="Polar residues" evidence="1">
    <location>
        <begin position="317"/>
        <end position="331"/>
    </location>
</feature>
<dbReference type="InterPro" id="IPR039780">
    <property type="entry name" value="Mot2"/>
</dbReference>
<dbReference type="GO" id="GO:0030014">
    <property type="term" value="C:CCR4-NOT complex"/>
    <property type="evidence" value="ECO:0007669"/>
    <property type="project" value="InterPro"/>
</dbReference>
<dbReference type="EMBL" id="OX451736">
    <property type="protein sequence ID" value="CAI8588368.1"/>
    <property type="molecule type" value="Genomic_DNA"/>
</dbReference>
<dbReference type="PANTHER" id="PTHR12603">
    <property type="entry name" value="CCR4-NOT TRANSCRIPTION COMPLEX RELATED"/>
    <property type="match status" value="1"/>
</dbReference>
<organism evidence="2 3">
    <name type="scientific">Vicia faba</name>
    <name type="common">Broad bean</name>
    <name type="synonym">Faba vulgaris</name>
    <dbReference type="NCBI Taxonomy" id="3906"/>
    <lineage>
        <taxon>Eukaryota</taxon>
        <taxon>Viridiplantae</taxon>
        <taxon>Streptophyta</taxon>
        <taxon>Embryophyta</taxon>
        <taxon>Tracheophyta</taxon>
        <taxon>Spermatophyta</taxon>
        <taxon>Magnoliopsida</taxon>
        <taxon>eudicotyledons</taxon>
        <taxon>Gunneridae</taxon>
        <taxon>Pentapetalae</taxon>
        <taxon>rosids</taxon>
        <taxon>fabids</taxon>
        <taxon>Fabales</taxon>
        <taxon>Fabaceae</taxon>
        <taxon>Papilionoideae</taxon>
        <taxon>50 kb inversion clade</taxon>
        <taxon>NPAAA clade</taxon>
        <taxon>Hologalegina</taxon>
        <taxon>IRL clade</taxon>
        <taxon>Fabeae</taxon>
        <taxon>Vicia</taxon>
    </lineage>
</organism>
<dbReference type="PANTHER" id="PTHR12603:SF36">
    <property type="entry name" value="RNA BINDING (RRM_RBD_RNP MOTIFS) FAMILY PROTEIN"/>
    <property type="match status" value="1"/>
</dbReference>
<sequence>MLPCLNFNIYASMLRYRVCKIKPIQFKFLHSLKKREFRQSIGRLVGDAVNTGCDVAIGKGESNIISNILSIDFDPGDDSLTSPHNIAKLLTDNIDSQPASNSPRATHSIRIWQKETFIWKSWALQMAFLLSNFEEAENISSAHSPASSNKLSAISRAQVSAPPGFSIPSRMPPPGFSSHERSEQTFDSLSGNSLLDHSSFFEKFTYSAVADKGKFKTELHTNTNVSNQHKTKLGGEELDEYKDWTSKIGLNLWFCVNNINKSPCEQVPLKLALGMQLYHKHPGLSINGHSRKTRSKRSNHLAQSQPDNIQIKKDESSSNSEYAQNNNANSS</sequence>
<keyword evidence="3" id="KW-1185">Reference proteome</keyword>
<gene>
    <name evidence="2" type="ORF">VFH_I344320</name>
</gene>
<dbReference type="Proteomes" id="UP001157006">
    <property type="component" value="Chromosome 1L"/>
</dbReference>
<feature type="compositionally biased region" description="Basic residues" evidence="1">
    <location>
        <begin position="289"/>
        <end position="299"/>
    </location>
</feature>
<evidence type="ECO:0000256" key="1">
    <source>
        <dbReference type="SAM" id="MobiDB-lite"/>
    </source>
</evidence>
<proteinExistence type="predicted"/>
<dbReference type="GO" id="GO:0016567">
    <property type="term" value="P:protein ubiquitination"/>
    <property type="evidence" value="ECO:0007669"/>
    <property type="project" value="TreeGrafter"/>
</dbReference>
<protein>
    <submittedName>
        <fullName evidence="2">Uncharacterized protein</fullName>
    </submittedName>
</protein>
<dbReference type="GO" id="GO:0004842">
    <property type="term" value="F:ubiquitin-protein transferase activity"/>
    <property type="evidence" value="ECO:0007669"/>
    <property type="project" value="InterPro"/>
</dbReference>
<reference evidence="2 3" key="1">
    <citation type="submission" date="2023-01" db="EMBL/GenBank/DDBJ databases">
        <authorList>
            <person name="Kreplak J."/>
        </authorList>
    </citation>
    <scope>NUCLEOTIDE SEQUENCE [LARGE SCALE GENOMIC DNA]</scope>
</reference>
<accession>A0AAV0YT41</accession>
<dbReference type="AlphaFoldDB" id="A0AAV0YT41"/>